<reference evidence="2" key="2">
    <citation type="journal article" date="2014" name="ISME J.">
        <title>Microbial stratification in low pH oxic and suboxic macroscopic growths along an acid mine drainage.</title>
        <authorList>
            <person name="Mendez-Garcia C."/>
            <person name="Mesa V."/>
            <person name="Sprenger R.R."/>
            <person name="Richter M."/>
            <person name="Diez M.S."/>
            <person name="Solano J."/>
            <person name="Bargiela R."/>
            <person name="Golyshina O.V."/>
            <person name="Manteca A."/>
            <person name="Ramos J.L."/>
            <person name="Gallego J.R."/>
            <person name="Llorente I."/>
            <person name="Martins Dos Santos V.A."/>
            <person name="Jensen O.N."/>
            <person name="Pelaez A.I."/>
            <person name="Sanchez J."/>
            <person name="Ferrer M."/>
        </authorList>
    </citation>
    <scope>NUCLEOTIDE SEQUENCE</scope>
</reference>
<proteinExistence type="predicted"/>
<dbReference type="EMBL" id="AUZZ01003665">
    <property type="protein sequence ID" value="EQD56364.1"/>
    <property type="molecule type" value="Genomic_DNA"/>
</dbReference>
<dbReference type="AlphaFoldDB" id="T1BT25"/>
<evidence type="ECO:0000313" key="2">
    <source>
        <dbReference type="EMBL" id="EQD56364.1"/>
    </source>
</evidence>
<feature type="domain" description="TRASH" evidence="1">
    <location>
        <begin position="1"/>
        <end position="38"/>
    </location>
</feature>
<dbReference type="SMART" id="SM00746">
    <property type="entry name" value="TRASH"/>
    <property type="match status" value="1"/>
</dbReference>
<sequence>DPVCGMYVPETSNIYTVVDGEKIYFCSKSCMQEYTSPDCQGKEP</sequence>
<dbReference type="Pfam" id="PF04945">
    <property type="entry name" value="YHS"/>
    <property type="match status" value="1"/>
</dbReference>
<dbReference type="InterPro" id="IPR007029">
    <property type="entry name" value="YHS_dom"/>
</dbReference>
<name>T1BT25_9ZZZZ</name>
<evidence type="ECO:0000259" key="1">
    <source>
        <dbReference type="SMART" id="SM00746"/>
    </source>
</evidence>
<organism evidence="2">
    <name type="scientific">mine drainage metagenome</name>
    <dbReference type="NCBI Taxonomy" id="410659"/>
    <lineage>
        <taxon>unclassified sequences</taxon>
        <taxon>metagenomes</taxon>
        <taxon>ecological metagenomes</taxon>
    </lineage>
</organism>
<accession>T1BT25</accession>
<comment type="caution">
    <text evidence="2">The sequence shown here is derived from an EMBL/GenBank/DDBJ whole genome shotgun (WGS) entry which is preliminary data.</text>
</comment>
<dbReference type="InterPro" id="IPR011017">
    <property type="entry name" value="TRASH_dom"/>
</dbReference>
<reference evidence="2" key="1">
    <citation type="submission" date="2013-08" db="EMBL/GenBank/DDBJ databases">
        <authorList>
            <person name="Mendez C."/>
            <person name="Richter M."/>
            <person name="Ferrer M."/>
            <person name="Sanchez J."/>
        </authorList>
    </citation>
    <scope>NUCLEOTIDE SEQUENCE</scope>
</reference>
<feature type="non-terminal residue" evidence="2">
    <location>
        <position position="1"/>
    </location>
</feature>
<protein>
    <submittedName>
        <fullName evidence="2">YHS domain protein</fullName>
    </submittedName>
</protein>
<gene>
    <name evidence="2" type="ORF">B2A_05290</name>
</gene>